<dbReference type="CDD" id="cd00209">
    <property type="entry name" value="DHFR"/>
    <property type="match status" value="1"/>
</dbReference>
<evidence type="ECO:0000259" key="10">
    <source>
        <dbReference type="PROSITE" id="PS51330"/>
    </source>
</evidence>
<dbReference type="PROSITE" id="PS00075">
    <property type="entry name" value="DHFR_1"/>
    <property type="match status" value="1"/>
</dbReference>
<dbReference type="UniPathway" id="UPA00077">
    <property type="reaction ID" value="UER00158"/>
</dbReference>
<evidence type="ECO:0000256" key="3">
    <source>
        <dbReference type="ARBA" id="ARBA00012856"/>
    </source>
</evidence>
<dbReference type="AlphaFoldDB" id="H6Q4A2"/>
<dbReference type="EC" id="1.5.1.3" evidence="3 8"/>
<name>H6Q4A2_WIGGL</name>
<evidence type="ECO:0000313" key="11">
    <source>
        <dbReference type="EMBL" id="AFA40885.1"/>
    </source>
</evidence>
<dbReference type="GO" id="GO:0046452">
    <property type="term" value="P:dihydrofolate metabolic process"/>
    <property type="evidence" value="ECO:0007669"/>
    <property type="project" value="TreeGrafter"/>
</dbReference>
<dbReference type="PIRSF" id="PIRSF000194">
    <property type="entry name" value="DHFR"/>
    <property type="match status" value="1"/>
</dbReference>
<dbReference type="Gene3D" id="3.40.430.10">
    <property type="entry name" value="Dihydrofolate Reductase, subunit A"/>
    <property type="match status" value="1"/>
</dbReference>
<dbReference type="GO" id="GO:0005829">
    <property type="term" value="C:cytosol"/>
    <property type="evidence" value="ECO:0007669"/>
    <property type="project" value="TreeGrafter"/>
</dbReference>
<dbReference type="FunFam" id="3.40.430.10:FF:000001">
    <property type="entry name" value="Dihydrofolate reductase"/>
    <property type="match status" value="1"/>
</dbReference>
<evidence type="ECO:0000256" key="9">
    <source>
        <dbReference type="RuleBase" id="RU004474"/>
    </source>
</evidence>
<accession>H6Q4A2</accession>
<dbReference type="STRING" id="1142511.WIGMOR_0024"/>
<keyword evidence="5 8" id="KW-0521">NADP</keyword>
<dbReference type="EMBL" id="CP003315">
    <property type="protein sequence ID" value="AFA40885.1"/>
    <property type="molecule type" value="Genomic_DNA"/>
</dbReference>
<evidence type="ECO:0000313" key="12">
    <source>
        <dbReference type="Proteomes" id="UP000009061"/>
    </source>
</evidence>
<evidence type="ECO:0000256" key="4">
    <source>
        <dbReference type="ARBA" id="ARBA00022563"/>
    </source>
</evidence>
<dbReference type="GO" id="GO:0070401">
    <property type="term" value="F:NADP+ binding"/>
    <property type="evidence" value="ECO:0007669"/>
    <property type="project" value="UniProtKB-ARBA"/>
</dbReference>
<keyword evidence="6 8" id="KW-0560">Oxidoreductase</keyword>
<comment type="function">
    <text evidence="7 8">Key enzyme in folate metabolism. Catalyzes an essential reaction for de novo glycine and purine synthesis, and for DNA precursor synthesis.</text>
</comment>
<dbReference type="GO" id="GO:0006730">
    <property type="term" value="P:one-carbon metabolic process"/>
    <property type="evidence" value="ECO:0007669"/>
    <property type="project" value="UniProtKB-KW"/>
</dbReference>
<dbReference type="Pfam" id="PF00186">
    <property type="entry name" value="DHFR_1"/>
    <property type="match status" value="1"/>
</dbReference>
<proteinExistence type="inferred from homology"/>
<dbReference type="Proteomes" id="UP000009061">
    <property type="component" value="Chromosome"/>
</dbReference>
<dbReference type="GO" id="GO:0046654">
    <property type="term" value="P:tetrahydrofolate biosynthetic process"/>
    <property type="evidence" value="ECO:0007669"/>
    <property type="project" value="UniProtKB-UniPathway"/>
</dbReference>
<dbReference type="PROSITE" id="PS51330">
    <property type="entry name" value="DHFR_2"/>
    <property type="match status" value="1"/>
</dbReference>
<gene>
    <name evidence="11" type="primary">folA</name>
    <name evidence="11" type="synonym">tmrA</name>
    <name evidence="11" type="ORF">WIGMOR_0024</name>
</gene>
<comment type="catalytic activity">
    <reaction evidence="8">
        <text>(6S)-5,6,7,8-tetrahydrofolate + NADP(+) = 7,8-dihydrofolate + NADPH + H(+)</text>
        <dbReference type="Rhea" id="RHEA:15009"/>
        <dbReference type="ChEBI" id="CHEBI:15378"/>
        <dbReference type="ChEBI" id="CHEBI:57451"/>
        <dbReference type="ChEBI" id="CHEBI:57453"/>
        <dbReference type="ChEBI" id="CHEBI:57783"/>
        <dbReference type="ChEBI" id="CHEBI:58349"/>
        <dbReference type="EC" id="1.5.1.3"/>
    </reaction>
</comment>
<dbReference type="PANTHER" id="PTHR48069:SF3">
    <property type="entry name" value="DIHYDROFOLATE REDUCTASE"/>
    <property type="match status" value="1"/>
</dbReference>
<evidence type="ECO:0000256" key="2">
    <source>
        <dbReference type="ARBA" id="ARBA00009539"/>
    </source>
</evidence>
<dbReference type="eggNOG" id="COG0262">
    <property type="taxonomic scope" value="Bacteria"/>
</dbReference>
<protein>
    <recommendedName>
        <fullName evidence="3 8">Dihydrofolate reductase</fullName>
        <ecNumber evidence="3 8">1.5.1.3</ecNumber>
    </recommendedName>
</protein>
<keyword evidence="4 8" id="KW-0554">One-carbon metabolism</keyword>
<evidence type="ECO:0000256" key="7">
    <source>
        <dbReference type="ARBA" id="ARBA00025067"/>
    </source>
</evidence>
<dbReference type="SUPFAM" id="SSF53597">
    <property type="entry name" value="Dihydrofolate reductase-like"/>
    <property type="match status" value="1"/>
</dbReference>
<feature type="domain" description="DHFR" evidence="10">
    <location>
        <begin position="2"/>
        <end position="166"/>
    </location>
</feature>
<comment type="similarity">
    <text evidence="2 8 9">Belongs to the dihydrofolate reductase family.</text>
</comment>
<keyword evidence="12" id="KW-1185">Reference proteome</keyword>
<evidence type="ECO:0000256" key="5">
    <source>
        <dbReference type="ARBA" id="ARBA00022857"/>
    </source>
</evidence>
<evidence type="ECO:0000256" key="6">
    <source>
        <dbReference type="ARBA" id="ARBA00023002"/>
    </source>
</evidence>
<reference evidence="11 12" key="1">
    <citation type="journal article" date="2012" name="MBio">
        <title>Insight into the transmission biology and species-specific functional capabilities of tsetse (Diptera: glossinidae) obligate symbiont wigglesworthia.</title>
        <authorList>
            <person name="Rio R.V."/>
            <person name="Symula R.E."/>
            <person name="Wang J."/>
            <person name="Lohs C."/>
            <person name="Wu Y.N."/>
            <person name="Snyder A.K."/>
            <person name="Bjornson R.D."/>
            <person name="Oshima K."/>
            <person name="Biehl B.S."/>
            <person name="Perna N.T."/>
            <person name="Hattori M."/>
            <person name="Aksoy S."/>
        </authorList>
    </citation>
    <scope>NUCLEOTIDE SEQUENCE [LARGE SCALE GENOMIC DNA]</scope>
    <source>
        <strain evidence="11">WGM</strain>
    </source>
</reference>
<dbReference type="KEGG" id="wgl:WIGMOR_0024"/>
<dbReference type="PANTHER" id="PTHR48069">
    <property type="entry name" value="DIHYDROFOLATE REDUCTASE"/>
    <property type="match status" value="1"/>
</dbReference>
<dbReference type="GO" id="GO:0046655">
    <property type="term" value="P:folic acid metabolic process"/>
    <property type="evidence" value="ECO:0007669"/>
    <property type="project" value="TreeGrafter"/>
</dbReference>
<dbReference type="PRINTS" id="PR00070">
    <property type="entry name" value="DHFR"/>
</dbReference>
<dbReference type="InterPro" id="IPR012259">
    <property type="entry name" value="DHFR"/>
</dbReference>
<dbReference type="HOGENOM" id="CLU_043966_5_1_6"/>
<dbReference type="GO" id="GO:0004146">
    <property type="term" value="F:dihydrofolate reductase activity"/>
    <property type="evidence" value="ECO:0007669"/>
    <property type="project" value="UniProtKB-EC"/>
</dbReference>
<dbReference type="InterPro" id="IPR024072">
    <property type="entry name" value="DHFR-like_dom_sf"/>
</dbReference>
<comment type="pathway">
    <text evidence="1 8">Cofactor biosynthesis; tetrahydrofolate biosynthesis; 5,6,7,8-tetrahydrofolate from 7,8-dihydrofolate: step 1/1.</text>
</comment>
<dbReference type="RefSeq" id="WP_014353824.1">
    <property type="nucleotide sequence ID" value="NC_016893.1"/>
</dbReference>
<organism evidence="11 12">
    <name type="scientific">Wigglesworthia glossinidia endosymbiont of Glossina morsitans morsitans</name>
    <name type="common">Yale colony</name>
    <dbReference type="NCBI Taxonomy" id="1142511"/>
    <lineage>
        <taxon>Bacteria</taxon>
        <taxon>Pseudomonadati</taxon>
        <taxon>Pseudomonadota</taxon>
        <taxon>Gammaproteobacteria</taxon>
        <taxon>Enterobacterales</taxon>
        <taxon>Erwiniaceae</taxon>
        <taxon>Wigglesworthia</taxon>
    </lineage>
</organism>
<evidence type="ECO:0000256" key="8">
    <source>
        <dbReference type="PIRNR" id="PIRNR000194"/>
    </source>
</evidence>
<dbReference type="InterPro" id="IPR001796">
    <property type="entry name" value="DHFR_dom"/>
</dbReference>
<dbReference type="OrthoDB" id="9804315at2"/>
<dbReference type="InterPro" id="IPR017925">
    <property type="entry name" value="DHFR_CS"/>
</dbReference>
<sequence length="166" mass="19821">MNISIIWAQAKHGVIGYNNSIPWYLPQDLIWFQKNTIYKPVIMGRKTFESIGKPLRNRINIILSKNKKINKNFDKCQFTDDPKKALNFVRTHKEIMIIGGKKIYEIFLPQASTLYITDINALIFGNVFFPHYDKKKWNLVFEKYFLQDYLNLYDVCFKIFKRKNEV</sequence>
<evidence type="ECO:0000256" key="1">
    <source>
        <dbReference type="ARBA" id="ARBA00004903"/>
    </source>
</evidence>